<keyword evidence="4 11" id="KW-0812">Transmembrane</keyword>
<dbReference type="InterPro" id="IPR003660">
    <property type="entry name" value="HAMP_dom"/>
</dbReference>
<evidence type="ECO:0000256" key="9">
    <source>
        <dbReference type="PROSITE-ProRule" id="PRU00284"/>
    </source>
</evidence>
<dbReference type="AlphaFoldDB" id="A0A7X2MYB5"/>
<dbReference type="RefSeq" id="WP_154531223.1">
    <property type="nucleotide sequence ID" value="NZ_VULX01000009.1"/>
</dbReference>
<dbReference type="SUPFAM" id="SSF58104">
    <property type="entry name" value="Methyl-accepting chemotaxis protein (MCP) signaling domain"/>
    <property type="match status" value="1"/>
</dbReference>
<evidence type="ECO:0000256" key="7">
    <source>
        <dbReference type="ARBA" id="ARBA00023224"/>
    </source>
</evidence>
<evidence type="ECO:0000256" key="10">
    <source>
        <dbReference type="SAM" id="Coils"/>
    </source>
</evidence>
<evidence type="ECO:0000313" key="15">
    <source>
        <dbReference type="EMBL" id="MSR91333.1"/>
    </source>
</evidence>
<feature type="transmembrane region" description="Helical" evidence="11">
    <location>
        <begin position="277"/>
        <end position="303"/>
    </location>
</feature>
<keyword evidence="6 11" id="KW-0472">Membrane</keyword>
<gene>
    <name evidence="15" type="ORF">FYJ33_07880</name>
</gene>
<dbReference type="Gene3D" id="3.30.450.20">
    <property type="entry name" value="PAS domain"/>
    <property type="match status" value="1"/>
</dbReference>
<evidence type="ECO:0000259" key="12">
    <source>
        <dbReference type="PROSITE" id="PS50111"/>
    </source>
</evidence>
<dbReference type="SMART" id="SM00283">
    <property type="entry name" value="MA"/>
    <property type="match status" value="1"/>
</dbReference>
<comment type="similarity">
    <text evidence="8">Belongs to the methyl-accepting chemotaxis (MCP) protein family.</text>
</comment>
<dbReference type="Proteomes" id="UP000460287">
    <property type="component" value="Unassembled WGS sequence"/>
</dbReference>
<dbReference type="CDD" id="cd06225">
    <property type="entry name" value="HAMP"/>
    <property type="match status" value="1"/>
</dbReference>
<evidence type="ECO:0000256" key="1">
    <source>
        <dbReference type="ARBA" id="ARBA00004651"/>
    </source>
</evidence>
<dbReference type="PROSITE" id="PS50234">
    <property type="entry name" value="VWFA"/>
    <property type="match status" value="1"/>
</dbReference>
<evidence type="ECO:0000259" key="14">
    <source>
        <dbReference type="PROSITE" id="PS50885"/>
    </source>
</evidence>
<evidence type="ECO:0000313" key="16">
    <source>
        <dbReference type="Proteomes" id="UP000460287"/>
    </source>
</evidence>
<dbReference type="PANTHER" id="PTHR32089:SF112">
    <property type="entry name" value="LYSOZYME-LIKE PROTEIN-RELATED"/>
    <property type="match status" value="1"/>
</dbReference>
<dbReference type="Pfam" id="PF02743">
    <property type="entry name" value="dCache_1"/>
    <property type="match status" value="1"/>
</dbReference>
<sequence>MKRNLRKETSLKFQMILSFLIIGIIPLIILTVSTAIVVNKSMYDSQISSLKQISSMATNNIDKWGDDQVLLVEDIASSRVLHSNDIDNIKIELKNRQSQDLDIVNIMYIDLNGNIITDSMGSINGSIKDKNYFNNVVRGCSYVSNVFLDKETNTPLIVFSSPVKKDNNVIGYIVNEVKVQGIQQDIGKILYSDRGKIYTFDANGNVTYNDDSSKIMKENLFSRSDELSEAAKKAIQGNCNSVRFKYNGTAQVAVYNFVPSLKWGSITTIPQIEIYNAFLGIIIITVILSIIMIVAIVWFALFVSKRFVKPISSLASLSKDVAEGNLFAECNVKGSVEIVNIGKDFNEMVMSLKNLVLSIQSKSDDLKNASIALNEISSSAEETSKDIAKAMEEISEGSVHQADKSDNILKSVRNLDDKMEELTNELSEINDALSISQEALINGNNGTRELKNNTEAQYKIVEETVDEVKDLSESVSNIDRITATISDIADQTSMLALNAAIEAARAGESGKGFAVVAEEVGKLANQSQEATKQISEILNNIKVKAEKTTNLMNTVNDGMKLQASTVNDTLEIFNSIANVDNKIADNIKSFNKLIDFIKNFSEELLKLIETLASSSEENAAVAEEVTASSENQIIVVQNVSESADNISRIVDELKVNIEKFKTE</sequence>
<feature type="domain" description="VWFA" evidence="13">
    <location>
        <begin position="332"/>
        <end position="570"/>
    </location>
</feature>
<evidence type="ECO:0000259" key="13">
    <source>
        <dbReference type="PROSITE" id="PS50234"/>
    </source>
</evidence>
<evidence type="ECO:0000256" key="4">
    <source>
        <dbReference type="ARBA" id="ARBA00022692"/>
    </source>
</evidence>
<dbReference type="Pfam" id="PF00015">
    <property type="entry name" value="MCPsignal"/>
    <property type="match status" value="1"/>
</dbReference>
<dbReference type="InterPro" id="IPR002035">
    <property type="entry name" value="VWF_A"/>
</dbReference>
<comment type="caution">
    <text evidence="15">The sequence shown here is derived from an EMBL/GenBank/DDBJ whole genome shotgun (WGS) entry which is preliminary data.</text>
</comment>
<evidence type="ECO:0000256" key="6">
    <source>
        <dbReference type="ARBA" id="ARBA00023136"/>
    </source>
</evidence>
<accession>A0A7X2MYB5</accession>
<evidence type="ECO:0000256" key="5">
    <source>
        <dbReference type="ARBA" id="ARBA00022989"/>
    </source>
</evidence>
<keyword evidence="16" id="KW-1185">Reference proteome</keyword>
<dbReference type="GO" id="GO:0005886">
    <property type="term" value="C:plasma membrane"/>
    <property type="evidence" value="ECO:0007669"/>
    <property type="project" value="UniProtKB-SubCell"/>
</dbReference>
<evidence type="ECO:0000256" key="11">
    <source>
        <dbReference type="SAM" id="Phobius"/>
    </source>
</evidence>
<dbReference type="GO" id="GO:0007165">
    <property type="term" value="P:signal transduction"/>
    <property type="evidence" value="ECO:0007669"/>
    <property type="project" value="UniProtKB-KW"/>
</dbReference>
<dbReference type="InterPro" id="IPR029151">
    <property type="entry name" value="Sensor-like_sf"/>
</dbReference>
<name>A0A7X2MYB5_9CLOT</name>
<evidence type="ECO:0000256" key="2">
    <source>
        <dbReference type="ARBA" id="ARBA00022475"/>
    </source>
</evidence>
<dbReference type="EMBL" id="VULX01000009">
    <property type="protein sequence ID" value="MSR91333.1"/>
    <property type="molecule type" value="Genomic_DNA"/>
</dbReference>
<organism evidence="15 16">
    <name type="scientific">Inconstantimicrobium porci</name>
    <dbReference type="NCBI Taxonomy" id="2652291"/>
    <lineage>
        <taxon>Bacteria</taxon>
        <taxon>Bacillati</taxon>
        <taxon>Bacillota</taxon>
        <taxon>Clostridia</taxon>
        <taxon>Eubacteriales</taxon>
        <taxon>Clostridiaceae</taxon>
        <taxon>Inconstantimicrobium</taxon>
    </lineage>
</organism>
<dbReference type="PANTHER" id="PTHR32089">
    <property type="entry name" value="METHYL-ACCEPTING CHEMOTAXIS PROTEIN MCPB"/>
    <property type="match status" value="1"/>
</dbReference>
<evidence type="ECO:0000256" key="3">
    <source>
        <dbReference type="ARBA" id="ARBA00022500"/>
    </source>
</evidence>
<dbReference type="SUPFAM" id="SSF103190">
    <property type="entry name" value="Sensory domain-like"/>
    <property type="match status" value="1"/>
</dbReference>
<keyword evidence="7 9" id="KW-0807">Transducer</keyword>
<dbReference type="PROSITE" id="PS50111">
    <property type="entry name" value="CHEMOTAXIS_TRANSDUC_2"/>
    <property type="match status" value="1"/>
</dbReference>
<feature type="domain" description="HAMP" evidence="14">
    <location>
        <begin position="305"/>
        <end position="357"/>
    </location>
</feature>
<proteinExistence type="inferred from homology"/>
<dbReference type="CDD" id="cd18773">
    <property type="entry name" value="PDC1_HK_sensor"/>
    <property type="match status" value="1"/>
</dbReference>
<keyword evidence="2" id="KW-1003">Cell membrane</keyword>
<reference evidence="15 16" key="1">
    <citation type="submission" date="2019-08" db="EMBL/GenBank/DDBJ databases">
        <title>In-depth cultivation of the pig gut microbiome towards novel bacterial diversity and tailored functional studies.</title>
        <authorList>
            <person name="Wylensek D."/>
            <person name="Hitch T.C.A."/>
            <person name="Clavel T."/>
        </authorList>
    </citation>
    <scope>NUCLEOTIDE SEQUENCE [LARGE SCALE GENOMIC DNA]</scope>
    <source>
        <strain evidence="15 16">WCA-383-APC-5B</strain>
    </source>
</reference>
<dbReference type="Pfam" id="PF00672">
    <property type="entry name" value="HAMP"/>
    <property type="match status" value="1"/>
</dbReference>
<feature type="domain" description="Methyl-accepting transducer" evidence="12">
    <location>
        <begin position="376"/>
        <end position="633"/>
    </location>
</feature>
<feature type="coiled-coil region" evidence="10">
    <location>
        <begin position="373"/>
        <end position="471"/>
    </location>
</feature>
<comment type="subcellular location">
    <subcellularLocation>
        <location evidence="1">Cell membrane</location>
        <topology evidence="1">Multi-pass membrane protein</topology>
    </subcellularLocation>
</comment>
<evidence type="ECO:0000256" key="8">
    <source>
        <dbReference type="ARBA" id="ARBA00029447"/>
    </source>
</evidence>
<dbReference type="Gene3D" id="1.10.287.950">
    <property type="entry name" value="Methyl-accepting chemotaxis protein"/>
    <property type="match status" value="1"/>
</dbReference>
<dbReference type="InterPro" id="IPR004089">
    <property type="entry name" value="MCPsignal_dom"/>
</dbReference>
<dbReference type="PROSITE" id="PS50885">
    <property type="entry name" value="HAMP"/>
    <property type="match status" value="1"/>
</dbReference>
<dbReference type="GO" id="GO:0006935">
    <property type="term" value="P:chemotaxis"/>
    <property type="evidence" value="ECO:0007669"/>
    <property type="project" value="UniProtKB-KW"/>
</dbReference>
<feature type="transmembrane region" description="Helical" evidence="11">
    <location>
        <begin position="16"/>
        <end position="38"/>
    </location>
</feature>
<dbReference type="InterPro" id="IPR033479">
    <property type="entry name" value="dCache_1"/>
</dbReference>
<keyword evidence="5 11" id="KW-1133">Transmembrane helix</keyword>
<keyword evidence="10" id="KW-0175">Coiled coil</keyword>
<protein>
    <submittedName>
        <fullName evidence="15">HAMP domain-containing protein</fullName>
    </submittedName>
</protein>
<dbReference type="SMART" id="SM00304">
    <property type="entry name" value="HAMP"/>
    <property type="match status" value="1"/>
</dbReference>
<keyword evidence="3" id="KW-0145">Chemotaxis</keyword>